<dbReference type="GO" id="GO:0006979">
    <property type="term" value="P:response to oxidative stress"/>
    <property type="evidence" value="ECO:0007669"/>
    <property type="project" value="TreeGrafter"/>
</dbReference>
<comment type="subunit">
    <text evidence="2">Complex I is composed of 45 different subunits.</text>
</comment>
<dbReference type="GO" id="GO:0045271">
    <property type="term" value="C:respiratory chain complex I"/>
    <property type="evidence" value="ECO:0007669"/>
    <property type="project" value="InterPro"/>
</dbReference>
<organism evidence="3 4">
    <name type="scientific">Globodera pallida</name>
    <name type="common">Potato cyst nematode worm</name>
    <name type="synonym">Heterodera pallida</name>
    <dbReference type="NCBI Taxonomy" id="36090"/>
    <lineage>
        <taxon>Eukaryota</taxon>
        <taxon>Metazoa</taxon>
        <taxon>Ecdysozoa</taxon>
        <taxon>Nematoda</taxon>
        <taxon>Chromadorea</taxon>
        <taxon>Rhabditida</taxon>
        <taxon>Tylenchina</taxon>
        <taxon>Tylenchomorpha</taxon>
        <taxon>Tylenchoidea</taxon>
        <taxon>Heteroderidae</taxon>
        <taxon>Heteroderinae</taxon>
        <taxon>Globodera</taxon>
    </lineage>
</organism>
<dbReference type="PANTHER" id="PTHR12910">
    <property type="entry name" value="NADH-UBIQUINONE OXIDOREDUCTASE SUBUNIT B17.2"/>
    <property type="match status" value="1"/>
</dbReference>
<proteinExistence type="inferred from homology"/>
<dbReference type="AlphaFoldDB" id="A0A183BZJ1"/>
<keyword evidence="3" id="KW-1185">Reference proteome</keyword>
<keyword evidence="2" id="KW-0813">Transport</keyword>
<keyword evidence="2" id="KW-0472">Membrane</keyword>
<keyword evidence="2" id="KW-0999">Mitochondrion inner membrane</keyword>
<keyword evidence="2" id="KW-0249">Electron transport</keyword>
<dbReference type="InterPro" id="IPR007763">
    <property type="entry name" value="NDUFA12"/>
</dbReference>
<reference evidence="4" key="3">
    <citation type="submission" date="2016-06" db="UniProtKB">
        <authorList>
            <consortium name="WormBaseParasite"/>
        </authorList>
    </citation>
    <scope>IDENTIFICATION</scope>
</reference>
<keyword evidence="2" id="KW-0496">Mitochondrion</keyword>
<accession>A0A183BZJ1</accession>
<protein>
    <recommendedName>
        <fullName evidence="2">NADH dehydrogenase [ubiquinone] 1 alpha subcomplex subunit 12</fullName>
    </recommendedName>
</protein>
<sequence length="151" mass="17856">MPPTLKEYFFLDKLAKAFGMMQRIGGFRAAIKQRYLTDVNRAGDFVGEDKFGNRYFEEKTYFVPRDRYVVYPERVWLDYDASMIPPEWHRWLHHICDNPPTIEPPAERKKWMMEHRVNSLELADKYVPYSTTRPKVEGWVPGGRKGADGTH</sequence>
<reference evidence="3" key="1">
    <citation type="submission" date="2013-12" db="EMBL/GenBank/DDBJ databases">
        <authorList>
            <person name="Aslett M."/>
        </authorList>
    </citation>
    <scope>NUCLEOTIDE SEQUENCE [LARGE SCALE GENOMIC DNA]</scope>
    <source>
        <strain evidence="3">Lindley</strain>
    </source>
</reference>
<comment type="function">
    <text evidence="2">Accessory subunit of the mitochondrial membrane respiratory chain NADH dehydrogenase (Complex I), that is believed not to be involved in catalysis. Complex I functions in the transfer of electrons from NADH to the respiratory chain. The immediate electron acceptor for the enzyme is believed to be ubiquinone.</text>
</comment>
<evidence type="ECO:0000313" key="4">
    <source>
        <dbReference type="WBParaSite" id="GPLIN_000603200"/>
    </source>
</evidence>
<dbReference type="WBParaSite" id="GPLIN_000603200">
    <property type="protein sequence ID" value="GPLIN_000603200"/>
    <property type="gene ID" value="GPLIN_000603200"/>
</dbReference>
<reference evidence="3" key="2">
    <citation type="submission" date="2014-05" db="EMBL/GenBank/DDBJ databases">
        <title>The genome and life-stage specific transcriptomes of Globodera pallida elucidate key aspects of plant parasitism by a cyst nematode.</title>
        <authorList>
            <person name="Cotton J.A."/>
            <person name="Lilley C.J."/>
            <person name="Jones L.M."/>
            <person name="Kikuchi T."/>
            <person name="Reid A.J."/>
            <person name="Thorpe P."/>
            <person name="Tsai I.J."/>
            <person name="Beasley H."/>
            <person name="Blok V."/>
            <person name="Cock P.J.A."/>
            <person name="Van den Akker S.E."/>
            <person name="Holroyd N."/>
            <person name="Hunt M."/>
            <person name="Mantelin S."/>
            <person name="Naghra H."/>
            <person name="Pain A."/>
            <person name="Palomares-Rius J.E."/>
            <person name="Zarowiecki M."/>
            <person name="Berriman M."/>
            <person name="Jones J.T."/>
            <person name="Urwin P.E."/>
        </authorList>
    </citation>
    <scope>NUCLEOTIDE SEQUENCE [LARGE SCALE GENOMIC DNA]</scope>
    <source>
        <strain evidence="3">Lindley</strain>
    </source>
</reference>
<dbReference type="Proteomes" id="UP000050741">
    <property type="component" value="Unassembled WGS sequence"/>
</dbReference>
<dbReference type="GO" id="GO:0005743">
    <property type="term" value="C:mitochondrial inner membrane"/>
    <property type="evidence" value="ECO:0007669"/>
    <property type="project" value="UniProtKB-SubCell"/>
</dbReference>
<comment type="similarity">
    <text evidence="1 2">Belongs to the complex I NDUFA12 subunit family.</text>
</comment>
<evidence type="ECO:0000256" key="1">
    <source>
        <dbReference type="ARBA" id="ARBA00007355"/>
    </source>
</evidence>
<keyword evidence="2" id="KW-0679">Respiratory chain</keyword>
<dbReference type="Pfam" id="PF05071">
    <property type="entry name" value="NDUFA12"/>
    <property type="match status" value="1"/>
</dbReference>
<evidence type="ECO:0000313" key="3">
    <source>
        <dbReference type="Proteomes" id="UP000050741"/>
    </source>
</evidence>
<evidence type="ECO:0000256" key="2">
    <source>
        <dbReference type="RuleBase" id="RU363103"/>
    </source>
</evidence>
<dbReference type="PANTHER" id="PTHR12910:SF2">
    <property type="entry name" value="NADH DEHYDROGENASE [UBIQUINONE] 1 ALPHA SUBCOMPLEX SUBUNIT 12"/>
    <property type="match status" value="1"/>
</dbReference>
<comment type="subcellular location">
    <subcellularLocation>
        <location evidence="2">Mitochondrion inner membrane</location>
        <topology evidence="2">Peripheral membrane protein</topology>
        <orientation evidence="2">Matrix side</orientation>
    </subcellularLocation>
</comment>
<name>A0A183BZJ1_GLOPA</name>